<proteinExistence type="predicted"/>
<feature type="domain" description="Tc1-like transposase DDE" evidence="2">
    <location>
        <begin position="47"/>
        <end position="185"/>
    </location>
</feature>
<sequence>MAGVARPGPAAQKKSLHAAERDTERVKALRREFIEALQHEDVTRFKFVDETSVNLTYTRRYGRAPGGQRVDAAVPLHNGPNVTIVAALTPQGLAAVMELDGAVNTASFAAYLEQVLGPTLQAGDVVVLDNLRVHKAVGLAELVEARGARLLFLPPYSPDFTPIELAFSKLKTHLRAAAARTREALTEAVRTALDWVTAQDAHGWFHHCGYHVH</sequence>
<dbReference type="PANTHER" id="PTHR46564:SF1">
    <property type="entry name" value="TRANSPOSASE"/>
    <property type="match status" value="1"/>
</dbReference>
<accession>A0A0U4BGL8</accession>
<dbReference type="KEGG" id="hyg:AUC43_11695"/>
<dbReference type="Proteomes" id="UP000059542">
    <property type="component" value="Chromosome"/>
</dbReference>
<gene>
    <name evidence="3" type="ORF">AUC43_11695</name>
</gene>
<dbReference type="InterPro" id="IPR038717">
    <property type="entry name" value="Tc1-like_DDE_dom"/>
</dbReference>
<dbReference type="Gene3D" id="3.30.420.10">
    <property type="entry name" value="Ribonuclease H-like superfamily/Ribonuclease H"/>
    <property type="match status" value="1"/>
</dbReference>
<evidence type="ECO:0000313" key="4">
    <source>
        <dbReference type="Proteomes" id="UP000059542"/>
    </source>
</evidence>
<reference evidence="3 4" key="1">
    <citation type="submission" date="2015-12" db="EMBL/GenBank/DDBJ databases">
        <authorList>
            <person name="Shamseldin A."/>
            <person name="Moawad H."/>
            <person name="Abd El-Rahim W.M."/>
            <person name="Sadowsky M.J."/>
        </authorList>
    </citation>
    <scope>NUCLEOTIDE SEQUENCE [LARGE SCALE GENOMIC DNA]</scope>
    <source>
        <strain evidence="3 4">DG5B</strain>
    </source>
</reference>
<keyword evidence="4" id="KW-1185">Reference proteome</keyword>
<evidence type="ECO:0000259" key="2">
    <source>
        <dbReference type="Pfam" id="PF13358"/>
    </source>
</evidence>
<dbReference type="OrthoDB" id="129174at2"/>
<dbReference type="STRING" id="1411621.AUC43_11695"/>
<dbReference type="Pfam" id="PF13358">
    <property type="entry name" value="DDE_3"/>
    <property type="match status" value="1"/>
</dbReference>
<feature type="region of interest" description="Disordered" evidence="1">
    <location>
        <begin position="1"/>
        <end position="21"/>
    </location>
</feature>
<dbReference type="NCBIfam" id="NF033545">
    <property type="entry name" value="transpos_IS630"/>
    <property type="match status" value="1"/>
</dbReference>
<dbReference type="PANTHER" id="PTHR46564">
    <property type="entry name" value="TRANSPOSASE"/>
    <property type="match status" value="1"/>
</dbReference>
<dbReference type="InterPro" id="IPR047655">
    <property type="entry name" value="Transpos_IS630-like"/>
</dbReference>
<evidence type="ECO:0000313" key="3">
    <source>
        <dbReference type="EMBL" id="ALW85691.1"/>
    </source>
</evidence>
<dbReference type="InterPro" id="IPR036397">
    <property type="entry name" value="RNaseH_sf"/>
</dbReference>
<organism evidence="3 4">
    <name type="scientific">Hymenobacter sedentarius</name>
    <dbReference type="NCBI Taxonomy" id="1411621"/>
    <lineage>
        <taxon>Bacteria</taxon>
        <taxon>Pseudomonadati</taxon>
        <taxon>Bacteroidota</taxon>
        <taxon>Cytophagia</taxon>
        <taxon>Cytophagales</taxon>
        <taxon>Hymenobacteraceae</taxon>
        <taxon>Hymenobacter</taxon>
    </lineage>
</organism>
<name>A0A0U4BGL8_9BACT</name>
<dbReference type="EMBL" id="CP013909">
    <property type="protein sequence ID" value="ALW85691.1"/>
    <property type="molecule type" value="Genomic_DNA"/>
</dbReference>
<evidence type="ECO:0000256" key="1">
    <source>
        <dbReference type="SAM" id="MobiDB-lite"/>
    </source>
</evidence>
<dbReference type="GO" id="GO:0003676">
    <property type="term" value="F:nucleic acid binding"/>
    <property type="evidence" value="ECO:0007669"/>
    <property type="project" value="InterPro"/>
</dbReference>
<protein>
    <recommendedName>
        <fullName evidence="2">Tc1-like transposase DDE domain-containing protein</fullName>
    </recommendedName>
</protein>
<dbReference type="AlphaFoldDB" id="A0A0U4BGL8"/>